<evidence type="ECO:0000313" key="2">
    <source>
        <dbReference type="Proteomes" id="UP001345963"/>
    </source>
</evidence>
<dbReference type="Proteomes" id="UP001345963">
    <property type="component" value="Unassembled WGS sequence"/>
</dbReference>
<name>A0ABU7AR74_9TELE</name>
<gene>
    <name evidence="1" type="ORF">ATANTOWER_027117</name>
</gene>
<keyword evidence="2" id="KW-1185">Reference proteome</keyword>
<dbReference type="EMBL" id="JAHUTI010026226">
    <property type="protein sequence ID" value="MED6240742.1"/>
    <property type="molecule type" value="Genomic_DNA"/>
</dbReference>
<proteinExistence type="predicted"/>
<reference evidence="1 2" key="1">
    <citation type="submission" date="2021-07" db="EMBL/GenBank/DDBJ databases">
        <authorList>
            <person name="Palmer J.M."/>
        </authorList>
    </citation>
    <scope>NUCLEOTIDE SEQUENCE [LARGE SCALE GENOMIC DNA]</scope>
    <source>
        <strain evidence="1 2">AT_MEX2019</strain>
        <tissue evidence="1">Muscle</tissue>
    </source>
</reference>
<organism evidence="1 2">
    <name type="scientific">Ataeniobius toweri</name>
    <dbReference type="NCBI Taxonomy" id="208326"/>
    <lineage>
        <taxon>Eukaryota</taxon>
        <taxon>Metazoa</taxon>
        <taxon>Chordata</taxon>
        <taxon>Craniata</taxon>
        <taxon>Vertebrata</taxon>
        <taxon>Euteleostomi</taxon>
        <taxon>Actinopterygii</taxon>
        <taxon>Neopterygii</taxon>
        <taxon>Teleostei</taxon>
        <taxon>Neoteleostei</taxon>
        <taxon>Acanthomorphata</taxon>
        <taxon>Ovalentaria</taxon>
        <taxon>Atherinomorphae</taxon>
        <taxon>Cyprinodontiformes</taxon>
        <taxon>Goodeidae</taxon>
        <taxon>Ataeniobius</taxon>
    </lineage>
</organism>
<evidence type="ECO:0000313" key="1">
    <source>
        <dbReference type="EMBL" id="MED6240742.1"/>
    </source>
</evidence>
<protein>
    <submittedName>
        <fullName evidence="1">Uncharacterized protein</fullName>
    </submittedName>
</protein>
<accession>A0ABU7AR74</accession>
<comment type="caution">
    <text evidence="1">The sequence shown here is derived from an EMBL/GenBank/DDBJ whole genome shotgun (WGS) entry which is preliminary data.</text>
</comment>
<sequence length="124" mass="13726">MTSVAAGTVNKACLIESPRKYGSTFQNAMQIMLVAIIVTRSTRPAAGMHLVKHQIFVKAEECAIFISLRSTATTPAFGTVRMPASVSDSSSAARNMREEMFEATEALQYKQLDVVLIYLLKFRY</sequence>